<evidence type="ECO:0000313" key="3">
    <source>
        <dbReference type="EMBL" id="AEA13117.1"/>
    </source>
</evidence>
<dbReference type="InterPro" id="IPR023753">
    <property type="entry name" value="FAD/NAD-binding_dom"/>
</dbReference>
<evidence type="ECO:0000259" key="2">
    <source>
        <dbReference type="Pfam" id="PF21706"/>
    </source>
</evidence>
<dbReference type="Proteomes" id="UP000008138">
    <property type="component" value="Chromosome"/>
</dbReference>
<name>F2L2Z8_THEU7</name>
<accession>F2L2Z8</accession>
<dbReference type="InterPro" id="IPR036188">
    <property type="entry name" value="FAD/NAD-bd_sf"/>
</dbReference>
<feature type="domain" description="Sulfide dehydrogenase [flavocytochrome c] flavoprotein chain central" evidence="2">
    <location>
        <begin position="153"/>
        <end position="261"/>
    </location>
</feature>
<dbReference type="AlphaFoldDB" id="F2L2Z8"/>
<organism evidence="3 4">
    <name type="scientific">Thermoproteus uzoniensis (strain 768-20)</name>
    <dbReference type="NCBI Taxonomy" id="999630"/>
    <lineage>
        <taxon>Archaea</taxon>
        <taxon>Thermoproteota</taxon>
        <taxon>Thermoprotei</taxon>
        <taxon>Thermoproteales</taxon>
        <taxon>Thermoproteaceae</taxon>
        <taxon>Thermoproteus</taxon>
    </lineage>
</organism>
<dbReference type="PANTHER" id="PTHR43755:SF1">
    <property type="entry name" value="FAD-DEPENDENT PYRIDINE NUCLEOTIDE-DISULPHIDE OXIDOREDUCTASE"/>
    <property type="match status" value="1"/>
</dbReference>
<dbReference type="STRING" id="999630.TUZN_1651"/>
<protein>
    <submittedName>
        <fullName evidence="3">FAD-dependent pyridine nucleotide-disulfide oxidoreductase</fullName>
    </submittedName>
</protein>
<reference evidence="3 4" key="1">
    <citation type="journal article" date="2011" name="J. Bacteriol.">
        <title>Complete genome sequence of the thermoacidophilic crenarchaeon Thermoproteus uzoniensis 768-20.</title>
        <authorList>
            <person name="Mardanov A.V."/>
            <person name="Gumerov V.M."/>
            <person name="Beletsky A.V."/>
            <person name="Prokofeva M.I."/>
            <person name="Bonch-Osmolovskaya E.A."/>
            <person name="Ravin N.V."/>
            <person name="Skryabin K.G."/>
        </authorList>
    </citation>
    <scope>NUCLEOTIDE SEQUENCE [LARGE SCALE GENOMIC DNA]</scope>
    <source>
        <strain evidence="3 4">768-20</strain>
    </source>
</reference>
<dbReference type="GO" id="GO:0016491">
    <property type="term" value="F:oxidoreductase activity"/>
    <property type="evidence" value="ECO:0007669"/>
    <property type="project" value="InterPro"/>
</dbReference>
<keyword evidence="4" id="KW-1185">Reference proteome</keyword>
<dbReference type="PANTHER" id="PTHR43755">
    <property type="match status" value="1"/>
</dbReference>
<dbReference type="KEGG" id="tuz:TUZN_1651"/>
<sequence length="402" mass="44462">MDQNLKMKIRSDFMKKVVIVGGGIGGMAVANTLISGKINAEVTVVTQSPHYFSGPSRPLLLTKEQTLDRIVRGYEEAIRKGVKVVVGTAFSIDPANRKVRYVGGYTSSGGVGELAYDYLVLAPGVVLDGSGITGYDKYRHNVLNVYDPGRVHLLRSKIWSAERGTIVVYAPKAPYRCAPAPTETALLIDSVLRHRGVRDKFKIVHIDANDKTQPPVIADVVSQIYSRQGIELVTNQEIVEIGEREVVTKSGERYKYDVLAMLEPNRAPKFVEEAGLGKTWIDVRSPQDLRHPKYDDVLAVGDAAGLPFPKNQEIAFESALFAANKILEMEGSSYRASVQYAFVGWAYVGNPEGRLESLSVRFGLDFTSQPPKPSKDPEPKRDYTLAKDNWEQSYLANLFGYS</sequence>
<dbReference type="Pfam" id="PF07992">
    <property type="entry name" value="Pyr_redox_2"/>
    <property type="match status" value="1"/>
</dbReference>
<evidence type="ECO:0000259" key="1">
    <source>
        <dbReference type="Pfam" id="PF07992"/>
    </source>
</evidence>
<gene>
    <name evidence="3" type="ordered locus">TUZN_1651</name>
</gene>
<dbReference type="Pfam" id="PF21706">
    <property type="entry name" value="FCSD_central"/>
    <property type="match status" value="1"/>
</dbReference>
<dbReference type="InterPro" id="IPR052541">
    <property type="entry name" value="SQRD"/>
</dbReference>
<feature type="domain" description="FAD/NAD(P)-binding" evidence="1">
    <location>
        <begin position="15"/>
        <end position="141"/>
    </location>
</feature>
<dbReference type="SUPFAM" id="SSF51905">
    <property type="entry name" value="FAD/NAD(P)-binding domain"/>
    <property type="match status" value="2"/>
</dbReference>
<dbReference type="eggNOG" id="arCOG01065">
    <property type="taxonomic scope" value="Archaea"/>
</dbReference>
<dbReference type="InterPro" id="IPR049386">
    <property type="entry name" value="FCSD_central"/>
</dbReference>
<evidence type="ECO:0000313" key="4">
    <source>
        <dbReference type="Proteomes" id="UP000008138"/>
    </source>
</evidence>
<dbReference type="EMBL" id="CP002590">
    <property type="protein sequence ID" value="AEA13117.1"/>
    <property type="molecule type" value="Genomic_DNA"/>
</dbReference>
<dbReference type="Gene3D" id="3.50.50.60">
    <property type="entry name" value="FAD/NAD(P)-binding domain"/>
    <property type="match status" value="2"/>
</dbReference>
<reference key="2">
    <citation type="submission" date="2011-03" db="EMBL/GenBank/DDBJ databases">
        <title>Complete genome sequence of the thermoacidophilic crenarchaeon Thermoproteus uzoniensis 768-20.</title>
        <authorList>
            <person name="Mardanov A.V."/>
            <person name="Gumerov V.M."/>
            <person name="Beletsky A.V."/>
            <person name="Prokofeva M.I."/>
            <person name="Bonch-Osmolovskaya E.A."/>
            <person name="Ravin N.V."/>
            <person name="Skryabin K.G."/>
        </authorList>
    </citation>
    <scope>NUCLEOTIDE SEQUENCE</scope>
    <source>
        <strain>768-20</strain>
    </source>
</reference>
<proteinExistence type="predicted"/>
<dbReference type="HOGENOM" id="CLU_030742_5_1_2"/>